<gene>
    <name evidence="2" type="ORF">MED92_13723</name>
</gene>
<sequence>MNHEKDQAFHEAAREALDKQESQLTPEVKRALYQARVDALQKRNQDKDSTRLWGWSLQKSLYPTGLAMAAILTMVLWLPDTGSEIVPDSTSTQFSAETLDMLSAEEDLSFYEDLEFINWLATQPEQG</sequence>
<evidence type="ECO:0000313" key="3">
    <source>
        <dbReference type="Proteomes" id="UP000002171"/>
    </source>
</evidence>
<reference evidence="2 3" key="1">
    <citation type="submission" date="2006-02" db="EMBL/GenBank/DDBJ databases">
        <authorList>
            <person name="Pinhassi J."/>
            <person name="Pedros-Alio C."/>
            <person name="Ferriera S."/>
            <person name="Johnson J."/>
            <person name="Kravitz S."/>
            <person name="Halpern A."/>
            <person name="Remington K."/>
            <person name="Beeson K."/>
            <person name="Tran B."/>
            <person name="Rogers Y.-H."/>
            <person name="Friedman R."/>
            <person name="Venter J.C."/>
        </authorList>
    </citation>
    <scope>NUCLEOTIDE SEQUENCE [LARGE SCALE GENOMIC DNA]</scope>
    <source>
        <strain evidence="2 3">MED92</strain>
    </source>
</reference>
<dbReference type="RefSeq" id="WP_007020410.1">
    <property type="nucleotide sequence ID" value="NZ_CH724125.1"/>
</dbReference>
<feature type="compositionally biased region" description="Basic and acidic residues" evidence="1">
    <location>
        <begin position="1"/>
        <end position="21"/>
    </location>
</feature>
<evidence type="ECO:0000256" key="1">
    <source>
        <dbReference type="SAM" id="MobiDB-lite"/>
    </source>
</evidence>
<accession>A0A7U8C3C3</accession>
<keyword evidence="3" id="KW-1185">Reference proteome</keyword>
<dbReference type="OrthoDB" id="5958076at2"/>
<evidence type="ECO:0000313" key="2">
    <source>
        <dbReference type="EMBL" id="EAR60738.1"/>
    </source>
</evidence>
<dbReference type="AlphaFoldDB" id="A0A7U8C3C3"/>
<feature type="region of interest" description="Disordered" evidence="1">
    <location>
        <begin position="1"/>
        <end position="22"/>
    </location>
</feature>
<proteinExistence type="predicted"/>
<name>A0A7U8C3C3_NEPCE</name>
<dbReference type="Proteomes" id="UP000002171">
    <property type="component" value="Unassembled WGS sequence"/>
</dbReference>
<dbReference type="EMBL" id="AAOW01000014">
    <property type="protein sequence ID" value="EAR60738.1"/>
    <property type="molecule type" value="Genomic_DNA"/>
</dbReference>
<comment type="caution">
    <text evidence="2">The sequence shown here is derived from an EMBL/GenBank/DDBJ whole genome shotgun (WGS) entry which is preliminary data.</text>
</comment>
<evidence type="ECO:0008006" key="4">
    <source>
        <dbReference type="Google" id="ProtNLM"/>
    </source>
</evidence>
<protein>
    <recommendedName>
        <fullName evidence="4">DUF3619 domain-containing protein</fullName>
    </recommendedName>
</protein>
<organism evidence="2 3">
    <name type="scientific">Neptuniibacter caesariensis</name>
    <dbReference type="NCBI Taxonomy" id="207954"/>
    <lineage>
        <taxon>Bacteria</taxon>
        <taxon>Pseudomonadati</taxon>
        <taxon>Pseudomonadota</taxon>
        <taxon>Gammaproteobacteria</taxon>
        <taxon>Oceanospirillales</taxon>
        <taxon>Oceanospirillaceae</taxon>
        <taxon>Neptuniibacter</taxon>
    </lineage>
</organism>